<protein>
    <submittedName>
        <fullName evidence="1">Uncharacterized protein</fullName>
    </submittedName>
</protein>
<organism evidence="1 2">
    <name type="scientific">Camellia sinensis</name>
    <name type="common">Tea plant</name>
    <name type="synonym">Thea sinensis</name>
    <dbReference type="NCBI Taxonomy" id="4442"/>
    <lineage>
        <taxon>Eukaryota</taxon>
        <taxon>Viridiplantae</taxon>
        <taxon>Streptophyta</taxon>
        <taxon>Embryophyta</taxon>
        <taxon>Tracheophyta</taxon>
        <taxon>Spermatophyta</taxon>
        <taxon>Magnoliopsida</taxon>
        <taxon>eudicotyledons</taxon>
        <taxon>Gunneridae</taxon>
        <taxon>Pentapetalae</taxon>
        <taxon>asterids</taxon>
        <taxon>Ericales</taxon>
        <taxon>Theaceae</taxon>
        <taxon>Camellia</taxon>
    </lineage>
</organism>
<proteinExistence type="predicted"/>
<sequence length="569" mass="63569">MSYLIKDMPMLPMEQNRISGDLTTLVVRKYSVLLLIHRHQKNKWHGLAVSSKQVASEVGVKSLQSGYSCWMVSDTQTLAPASGLNKWCGLSNFSPGTSLHSKNIEMQFQLSCDFHRNAQCQLSCDSHQHAQPSGRSGRIDNDITPPNEHGKCCQRVPYTYFQGKCGCTVQTNCQGGNHNSKGETFNVASKERTGNGMASMFFDPKFKENSTFPKEKAISFDQSGNLEGQVKKKVDSHDFQWRDVPSKVTRMCNVACKDRPADLLDMRGNIGDHVANAPTKCFNRSSQIADAATKCFDRSAQDAESSKEHEVSNISSGCSAPAVTQASVEFNNLDYSTIEARGKCTQNLVVDEGSVIDKCWSSDDPPDSESSEFFGFACKFNSANEGSSKPLPNQSSRSLIDELRLRDSLILKNVRNQSLTGLSILEKRNHIQNFEKGFKSAKSKRPTKWKMLNASFPASGFPSVNEESRKCIGSSALWHSRSSKDEPMWLQPDQGRPHNCACSVGPNFKQKSVLCSTKIISRKRAFHRFHNDREGGNDRIQLNVDDDHLEVPENSSRKRFRLDQDFSIY</sequence>
<dbReference type="EMBL" id="JACBKZ010000011">
    <property type="protein sequence ID" value="KAF5938346.1"/>
    <property type="molecule type" value="Genomic_DNA"/>
</dbReference>
<evidence type="ECO:0000313" key="1">
    <source>
        <dbReference type="EMBL" id="KAF5938346.1"/>
    </source>
</evidence>
<gene>
    <name evidence="1" type="ORF">HYC85_022605</name>
</gene>
<accession>A0A7J7GG68</accession>
<reference evidence="1 2" key="2">
    <citation type="submission" date="2020-07" db="EMBL/GenBank/DDBJ databases">
        <title>Genome assembly of wild tea tree DASZ reveals pedigree and selection history of tea varieties.</title>
        <authorList>
            <person name="Zhang W."/>
        </authorList>
    </citation>
    <scope>NUCLEOTIDE SEQUENCE [LARGE SCALE GENOMIC DNA]</scope>
    <source>
        <strain evidence="2">cv. G240</strain>
        <tissue evidence="1">Leaf</tissue>
    </source>
</reference>
<reference evidence="2" key="1">
    <citation type="journal article" date="2020" name="Nat. Commun.">
        <title>Genome assembly of wild tea tree DASZ reveals pedigree and selection history of tea varieties.</title>
        <authorList>
            <person name="Zhang W."/>
            <person name="Zhang Y."/>
            <person name="Qiu H."/>
            <person name="Guo Y."/>
            <person name="Wan H."/>
            <person name="Zhang X."/>
            <person name="Scossa F."/>
            <person name="Alseekh S."/>
            <person name="Zhang Q."/>
            <person name="Wang P."/>
            <person name="Xu L."/>
            <person name="Schmidt M.H."/>
            <person name="Jia X."/>
            <person name="Li D."/>
            <person name="Zhu A."/>
            <person name="Guo F."/>
            <person name="Chen W."/>
            <person name="Ni D."/>
            <person name="Usadel B."/>
            <person name="Fernie A.R."/>
            <person name="Wen W."/>
        </authorList>
    </citation>
    <scope>NUCLEOTIDE SEQUENCE [LARGE SCALE GENOMIC DNA]</scope>
    <source>
        <strain evidence="2">cv. G240</strain>
    </source>
</reference>
<dbReference type="AlphaFoldDB" id="A0A7J7GG68"/>
<dbReference type="Proteomes" id="UP000593564">
    <property type="component" value="Unassembled WGS sequence"/>
</dbReference>
<evidence type="ECO:0000313" key="2">
    <source>
        <dbReference type="Proteomes" id="UP000593564"/>
    </source>
</evidence>
<comment type="caution">
    <text evidence="1">The sequence shown here is derived from an EMBL/GenBank/DDBJ whole genome shotgun (WGS) entry which is preliminary data.</text>
</comment>
<keyword evidence="2" id="KW-1185">Reference proteome</keyword>
<name>A0A7J7GG68_CAMSI</name>